<protein>
    <recommendedName>
        <fullName evidence="8">Major facilitator superfamily (MFS) profile domain-containing protein</fullName>
    </recommendedName>
</protein>
<keyword evidence="10" id="KW-1185">Reference proteome</keyword>
<proteinExistence type="inferred from homology"/>
<comment type="subcellular location">
    <subcellularLocation>
        <location evidence="1">Membrane</location>
        <topology evidence="1">Multi-pass membrane protein</topology>
    </subcellularLocation>
</comment>
<feature type="transmembrane region" description="Helical" evidence="7">
    <location>
        <begin position="465"/>
        <end position="488"/>
    </location>
</feature>
<feature type="transmembrane region" description="Helical" evidence="7">
    <location>
        <begin position="159"/>
        <end position="182"/>
    </location>
</feature>
<feature type="transmembrane region" description="Helical" evidence="7">
    <location>
        <begin position="197"/>
        <end position="217"/>
    </location>
</feature>
<sequence length="534" mass="59694">MVLPPEPTKNQNQIKEQDIELAVGLAGFGKFSIKIILLCGFIFLNSAFNISSVGLVLPSAACDFNLTTIDKGRITSSPMLGMLFGSYFWGCLADLSGRKSALLLSLLSHGLFEIILSITPNYWIFIVLKFFSGFCVTGHGAVVFTYLGEFQAPKIREKILSTMESAWSIGLLAMPLVGWLIIPLDVNYTTNYFSYHSWNLFVFICSLGSILISIWLLSFPETPKYLAESNNFEKLSKTLDHMHYENTGQTFDDYLKKLEDNGCNYLSLILKNPPSNLINSRRPSRAEKTFDLFMKIFSQAVDLIRPPFLIRTIIICVIMYCLGSSYYALILWFPELFQRFAIFEINHPGETASVCRVSEKNLTSINMNECPTNISTDVYFHTAILGAACIPLSIMLPIFVEKLGYKFYLVLSSAIASSVTMGLFFVETSFQNLILSCIFEAFTSVGTCIILCIIVEIYPTKLRGIASAVSVFFCRLGALMGNSLFGYLIDEHCVTLIIIIATQLLVSAILGLIIPIKKKIIDKTTNNFHDVTKL</sequence>
<feature type="transmembrane region" description="Helical" evidence="7">
    <location>
        <begin position="432"/>
        <end position="458"/>
    </location>
</feature>
<evidence type="ECO:0000256" key="2">
    <source>
        <dbReference type="ARBA" id="ARBA00008335"/>
    </source>
</evidence>
<dbReference type="Gene3D" id="1.20.1250.20">
    <property type="entry name" value="MFS general substrate transporter like domains"/>
    <property type="match status" value="1"/>
</dbReference>
<evidence type="ECO:0000256" key="7">
    <source>
        <dbReference type="SAM" id="Phobius"/>
    </source>
</evidence>
<dbReference type="InterPro" id="IPR005828">
    <property type="entry name" value="MFS_sugar_transport-like"/>
</dbReference>
<feature type="transmembrane region" description="Helical" evidence="7">
    <location>
        <begin position="494"/>
        <end position="514"/>
    </location>
</feature>
<dbReference type="GO" id="GO:0016020">
    <property type="term" value="C:membrane"/>
    <property type="evidence" value="ECO:0007669"/>
    <property type="project" value="UniProtKB-SubCell"/>
</dbReference>
<feature type="transmembrane region" description="Helical" evidence="7">
    <location>
        <begin position="308"/>
        <end position="333"/>
    </location>
</feature>
<keyword evidence="6 7" id="KW-0472">Membrane</keyword>
<dbReference type="EMBL" id="JACMRX010000002">
    <property type="protein sequence ID" value="KAF7995433.1"/>
    <property type="molecule type" value="Genomic_DNA"/>
</dbReference>
<comment type="similarity">
    <text evidence="2">Belongs to the major facilitator superfamily.</text>
</comment>
<keyword evidence="4 7" id="KW-0812">Transmembrane</keyword>
<dbReference type="Pfam" id="PF00083">
    <property type="entry name" value="Sugar_tr"/>
    <property type="match status" value="1"/>
</dbReference>
<evidence type="ECO:0000259" key="8">
    <source>
        <dbReference type="PROSITE" id="PS50850"/>
    </source>
</evidence>
<comment type="caution">
    <text evidence="9">The sequence shown here is derived from an EMBL/GenBank/DDBJ whole genome shotgun (WGS) entry which is preliminary data.</text>
</comment>
<dbReference type="InterPro" id="IPR020846">
    <property type="entry name" value="MFS_dom"/>
</dbReference>
<keyword evidence="3" id="KW-0813">Transport</keyword>
<feature type="transmembrane region" description="Helical" evidence="7">
    <location>
        <begin position="407"/>
        <end position="426"/>
    </location>
</feature>
<dbReference type="GO" id="GO:0022857">
    <property type="term" value="F:transmembrane transporter activity"/>
    <property type="evidence" value="ECO:0007669"/>
    <property type="project" value="InterPro"/>
</dbReference>
<dbReference type="SUPFAM" id="SSF103473">
    <property type="entry name" value="MFS general substrate transporter"/>
    <property type="match status" value="1"/>
</dbReference>
<dbReference type="PANTHER" id="PTHR23511">
    <property type="entry name" value="SYNAPTIC VESICLE GLYCOPROTEIN 2"/>
    <property type="match status" value="1"/>
</dbReference>
<evidence type="ECO:0000313" key="10">
    <source>
        <dbReference type="Proteomes" id="UP000639338"/>
    </source>
</evidence>
<dbReference type="Proteomes" id="UP000639338">
    <property type="component" value="Unassembled WGS sequence"/>
</dbReference>
<keyword evidence="5 7" id="KW-1133">Transmembrane helix</keyword>
<dbReference type="InterPro" id="IPR036259">
    <property type="entry name" value="MFS_trans_sf"/>
</dbReference>
<dbReference type="PROSITE" id="PS50850">
    <property type="entry name" value="MFS"/>
    <property type="match status" value="1"/>
</dbReference>
<organism evidence="9 10">
    <name type="scientific">Aphidius gifuensis</name>
    <name type="common">Parasitoid wasp</name>
    <dbReference type="NCBI Taxonomy" id="684658"/>
    <lineage>
        <taxon>Eukaryota</taxon>
        <taxon>Metazoa</taxon>
        <taxon>Ecdysozoa</taxon>
        <taxon>Arthropoda</taxon>
        <taxon>Hexapoda</taxon>
        <taxon>Insecta</taxon>
        <taxon>Pterygota</taxon>
        <taxon>Neoptera</taxon>
        <taxon>Endopterygota</taxon>
        <taxon>Hymenoptera</taxon>
        <taxon>Apocrita</taxon>
        <taxon>Ichneumonoidea</taxon>
        <taxon>Braconidae</taxon>
        <taxon>Aphidiinae</taxon>
        <taxon>Aphidius</taxon>
    </lineage>
</organism>
<dbReference type="AlphaFoldDB" id="A0A835CVJ3"/>
<evidence type="ECO:0000256" key="5">
    <source>
        <dbReference type="ARBA" id="ARBA00022989"/>
    </source>
</evidence>
<dbReference type="PANTHER" id="PTHR23511:SF38">
    <property type="entry name" value="SYNAPTIC VESICLE 2-RELATED PROTEIN-LIKE PROTEIN"/>
    <property type="match status" value="1"/>
</dbReference>
<feature type="domain" description="Major facilitator superfamily (MFS) profile" evidence="8">
    <location>
        <begin position="35"/>
        <end position="519"/>
    </location>
</feature>
<gene>
    <name evidence="9" type="ORF">HCN44_006540</name>
</gene>
<evidence type="ECO:0000313" key="9">
    <source>
        <dbReference type="EMBL" id="KAF7995433.1"/>
    </source>
</evidence>
<evidence type="ECO:0000256" key="1">
    <source>
        <dbReference type="ARBA" id="ARBA00004141"/>
    </source>
</evidence>
<evidence type="ECO:0000256" key="6">
    <source>
        <dbReference type="ARBA" id="ARBA00023136"/>
    </source>
</evidence>
<evidence type="ECO:0000256" key="4">
    <source>
        <dbReference type="ARBA" id="ARBA00022692"/>
    </source>
</evidence>
<name>A0A835CVJ3_APHGI</name>
<feature type="transmembrane region" description="Helical" evidence="7">
    <location>
        <begin position="124"/>
        <end position="147"/>
    </location>
</feature>
<feature type="transmembrane region" description="Helical" evidence="7">
    <location>
        <begin position="378"/>
        <end position="400"/>
    </location>
</feature>
<feature type="transmembrane region" description="Helical" evidence="7">
    <location>
        <begin position="102"/>
        <end position="118"/>
    </location>
</feature>
<evidence type="ECO:0000256" key="3">
    <source>
        <dbReference type="ARBA" id="ARBA00022448"/>
    </source>
</evidence>
<dbReference type="OrthoDB" id="3936150at2759"/>
<accession>A0A835CVJ3</accession>
<reference evidence="9 10" key="1">
    <citation type="submission" date="2020-08" db="EMBL/GenBank/DDBJ databases">
        <title>Aphidius gifuensis genome sequencing and assembly.</title>
        <authorList>
            <person name="Du Z."/>
        </authorList>
    </citation>
    <scope>NUCLEOTIDE SEQUENCE [LARGE SCALE GENOMIC DNA]</scope>
    <source>
        <strain evidence="9">YNYX2018</strain>
        <tissue evidence="9">Adults</tissue>
    </source>
</reference>
<feature type="transmembrane region" description="Helical" evidence="7">
    <location>
        <begin position="77"/>
        <end position="95"/>
    </location>
</feature>